<evidence type="ECO:0000256" key="3">
    <source>
        <dbReference type="PROSITE-ProRule" id="PRU10007"/>
    </source>
</evidence>
<dbReference type="PROSITE" id="PS00687">
    <property type="entry name" value="ALDEHYDE_DEHYDR_GLU"/>
    <property type="match status" value="1"/>
</dbReference>
<evidence type="ECO:0000313" key="6">
    <source>
        <dbReference type="EMBL" id="KWZ79451.1"/>
    </source>
</evidence>
<dbReference type="InterPro" id="IPR015590">
    <property type="entry name" value="Aldehyde_DH_dom"/>
</dbReference>
<sequence length="490" mass="54165">MSIKDRYELYINGEWVKPTSDEYLDAINPANGEKISEFATANNEDVDKAIEAARLCFEGEYGSWSKEERAKLLFNLADRIEENLDYLAEIESMDNGKAIRETKTVDLPWVVDHFRYFASLIRCDEDEISKLQGRFISIRKREPLGVVGQMIPWNFPLLMAAWKLAPAIAGGNTIVISPSSNTSIGLLEMIRIIEDLLPKGLINVVSGKGSKTGEYLQHHKGLDKLAFTGSTSVGRHIGISAAENLIPSTLELGGKSAHIIFDDCDIEKALEGAQVGILFNQGEVCSAGSRLFIQESIYDEFVDKLVKAFEKVKVGDPLDPSTQMGALRDEKRIPVIQSFVDKAVEAGGKILTGGRRLTKNGLDKGAFYAPTILADVAEDNEAYKEEIFGPVVIIKKFKDEDDVIRMANDSHYGLGGGIYSNDMYRIMKVSNALQTGRIWVNTYNQFPAGAPFGGYKDSGIGRETDKLALDAYSQVKNIIIDSSKDKLGFY</sequence>
<dbReference type="InterPro" id="IPR029510">
    <property type="entry name" value="Ald_DH_CS_GLU"/>
</dbReference>
<keyword evidence="2 4" id="KW-0560">Oxidoreductase</keyword>
<dbReference type="RefSeq" id="WP_060928800.1">
    <property type="nucleotide sequence ID" value="NZ_KQ955244.1"/>
</dbReference>
<dbReference type="InterPro" id="IPR016160">
    <property type="entry name" value="Ald_DH_CS_CYS"/>
</dbReference>
<protein>
    <submittedName>
        <fullName evidence="6">Putative aldehyde dehydrogenase B</fullName>
    </submittedName>
</protein>
<dbReference type="OrthoDB" id="9762913at2"/>
<dbReference type="InterPro" id="IPR016161">
    <property type="entry name" value="Ald_DH/histidinol_DH"/>
</dbReference>
<dbReference type="EMBL" id="LRPM01000001">
    <property type="protein sequence ID" value="KWZ79451.1"/>
    <property type="molecule type" value="Genomic_DNA"/>
</dbReference>
<accession>A0A133KIP7</accession>
<evidence type="ECO:0000256" key="4">
    <source>
        <dbReference type="RuleBase" id="RU003345"/>
    </source>
</evidence>
<dbReference type="FunFam" id="3.40.309.10:FF:000012">
    <property type="entry name" value="Betaine aldehyde dehydrogenase"/>
    <property type="match status" value="1"/>
</dbReference>
<dbReference type="InterPro" id="IPR016162">
    <property type="entry name" value="Ald_DH_N"/>
</dbReference>
<evidence type="ECO:0000256" key="2">
    <source>
        <dbReference type="ARBA" id="ARBA00023002"/>
    </source>
</evidence>
<gene>
    <name evidence="6" type="ORF">HMPREF3200_00030</name>
</gene>
<dbReference type="STRING" id="33036.HMPREF3200_00030"/>
<reference evidence="7" key="1">
    <citation type="submission" date="2016-01" db="EMBL/GenBank/DDBJ databases">
        <authorList>
            <person name="Mitreva M."/>
            <person name="Pepin K.H."/>
            <person name="Mihindukulasuriya K.A."/>
            <person name="Fulton R."/>
            <person name="Fronick C."/>
            <person name="O'Laughlin M."/>
            <person name="Miner T."/>
            <person name="Herter B."/>
            <person name="Rosa B.A."/>
            <person name="Cordes M."/>
            <person name="Tomlinson C."/>
            <person name="Wollam A."/>
            <person name="Palsikar V.B."/>
            <person name="Mardis E.R."/>
            <person name="Wilson R.K."/>
        </authorList>
    </citation>
    <scope>NUCLEOTIDE SEQUENCE [LARGE SCALE GENOMIC DNA]</scope>
    <source>
        <strain evidence="7">MJR8151</strain>
    </source>
</reference>
<proteinExistence type="inferred from homology"/>
<dbReference type="Gene3D" id="3.40.605.10">
    <property type="entry name" value="Aldehyde Dehydrogenase, Chain A, domain 1"/>
    <property type="match status" value="1"/>
</dbReference>
<organism evidence="6 7">
    <name type="scientific">Anaerococcus tetradius</name>
    <dbReference type="NCBI Taxonomy" id="33036"/>
    <lineage>
        <taxon>Bacteria</taxon>
        <taxon>Bacillati</taxon>
        <taxon>Bacillota</taxon>
        <taxon>Tissierellia</taxon>
        <taxon>Tissierellales</taxon>
        <taxon>Peptoniphilaceae</taxon>
        <taxon>Anaerococcus</taxon>
    </lineage>
</organism>
<comment type="caution">
    <text evidence="6">The sequence shown here is derived from an EMBL/GenBank/DDBJ whole genome shotgun (WGS) entry which is preliminary data.</text>
</comment>
<evidence type="ECO:0000256" key="1">
    <source>
        <dbReference type="ARBA" id="ARBA00009986"/>
    </source>
</evidence>
<dbReference type="PATRIC" id="fig|33036.3.peg.30"/>
<comment type="similarity">
    <text evidence="1 4">Belongs to the aldehyde dehydrogenase family.</text>
</comment>
<evidence type="ECO:0000259" key="5">
    <source>
        <dbReference type="Pfam" id="PF00171"/>
    </source>
</evidence>
<dbReference type="GO" id="GO:0016620">
    <property type="term" value="F:oxidoreductase activity, acting on the aldehyde or oxo group of donors, NAD or NADP as acceptor"/>
    <property type="evidence" value="ECO:0007669"/>
    <property type="project" value="InterPro"/>
</dbReference>
<dbReference type="Pfam" id="PF00171">
    <property type="entry name" value="Aldedh"/>
    <property type="match status" value="1"/>
</dbReference>
<dbReference type="PROSITE" id="PS00070">
    <property type="entry name" value="ALDEHYDE_DEHYDR_CYS"/>
    <property type="match status" value="1"/>
</dbReference>
<dbReference type="Proteomes" id="UP000070383">
    <property type="component" value="Unassembled WGS sequence"/>
</dbReference>
<dbReference type="PANTHER" id="PTHR11699">
    <property type="entry name" value="ALDEHYDE DEHYDROGENASE-RELATED"/>
    <property type="match status" value="1"/>
</dbReference>
<dbReference type="InterPro" id="IPR016163">
    <property type="entry name" value="Ald_DH_C"/>
</dbReference>
<dbReference type="SUPFAM" id="SSF53720">
    <property type="entry name" value="ALDH-like"/>
    <property type="match status" value="1"/>
</dbReference>
<dbReference type="Gene3D" id="3.40.309.10">
    <property type="entry name" value="Aldehyde Dehydrogenase, Chain A, domain 2"/>
    <property type="match status" value="1"/>
</dbReference>
<dbReference type="FunFam" id="3.40.605.10:FF:000001">
    <property type="entry name" value="Aldehyde dehydrogenase 1"/>
    <property type="match status" value="1"/>
</dbReference>
<keyword evidence="7" id="KW-1185">Reference proteome</keyword>
<feature type="domain" description="Aldehyde dehydrogenase" evidence="5">
    <location>
        <begin position="15"/>
        <end position="478"/>
    </location>
</feature>
<dbReference type="AlphaFoldDB" id="A0A133KIP7"/>
<feature type="active site" evidence="3">
    <location>
        <position position="251"/>
    </location>
</feature>
<evidence type="ECO:0000313" key="7">
    <source>
        <dbReference type="Proteomes" id="UP000070383"/>
    </source>
</evidence>
<name>A0A133KIP7_9FIRM</name>